<feature type="compositionally biased region" description="Polar residues" evidence="8">
    <location>
        <begin position="92"/>
        <end position="102"/>
    </location>
</feature>
<proteinExistence type="predicted"/>
<dbReference type="PROSITE" id="PS00028">
    <property type="entry name" value="ZINC_FINGER_C2H2_1"/>
    <property type="match status" value="1"/>
</dbReference>
<dbReference type="CDD" id="cd12148">
    <property type="entry name" value="fungal_TF_MHR"/>
    <property type="match status" value="1"/>
</dbReference>
<evidence type="ECO:0000256" key="5">
    <source>
        <dbReference type="ARBA" id="ARBA00022833"/>
    </source>
</evidence>
<dbReference type="Proteomes" id="UP000254937">
    <property type="component" value="Unassembled WGS sequence"/>
</dbReference>
<dbReference type="InterPro" id="IPR051059">
    <property type="entry name" value="VerF-like"/>
</dbReference>
<evidence type="ECO:0000256" key="4">
    <source>
        <dbReference type="ARBA" id="ARBA00022771"/>
    </source>
</evidence>
<keyword evidence="11" id="KW-1185">Reference proteome</keyword>
<organism evidence="10 11">
    <name type="scientific">Aspergillus phoenicis ATCC 13157</name>
    <dbReference type="NCBI Taxonomy" id="1353007"/>
    <lineage>
        <taxon>Eukaryota</taxon>
        <taxon>Fungi</taxon>
        <taxon>Dikarya</taxon>
        <taxon>Ascomycota</taxon>
        <taxon>Pezizomycotina</taxon>
        <taxon>Eurotiomycetes</taxon>
        <taxon>Eurotiomycetidae</taxon>
        <taxon>Eurotiales</taxon>
        <taxon>Aspergillaceae</taxon>
        <taxon>Aspergillus</taxon>
    </lineage>
</organism>
<dbReference type="SMART" id="SM00355">
    <property type="entry name" value="ZnF_C2H2"/>
    <property type="match status" value="2"/>
</dbReference>
<dbReference type="Pfam" id="PF00096">
    <property type="entry name" value="zf-C2H2"/>
    <property type="match status" value="1"/>
</dbReference>
<dbReference type="Pfam" id="PF04082">
    <property type="entry name" value="Fungal_trans"/>
    <property type="match status" value="1"/>
</dbReference>
<dbReference type="GO" id="GO:0008270">
    <property type="term" value="F:zinc ion binding"/>
    <property type="evidence" value="ECO:0007669"/>
    <property type="project" value="UniProtKB-KW"/>
</dbReference>
<reference evidence="10 11" key="1">
    <citation type="submission" date="2018-07" db="EMBL/GenBank/DDBJ databases">
        <title>Section-level genome sequencing of Aspergillus section Nigri to investigate inter- and intra-species variation.</title>
        <authorList>
            <consortium name="DOE Joint Genome Institute"/>
            <person name="Vesth T.C."/>
            <person name="Nybo J.L."/>
            <person name="Theobald S."/>
            <person name="Frisvad J.C."/>
            <person name="Larsen T.O."/>
            <person name="Nielsen K.F."/>
            <person name="Hoof J.B."/>
            <person name="Brandl J."/>
            <person name="Salamov A."/>
            <person name="Riley R."/>
            <person name="Gladden J.M."/>
            <person name="Phatale P."/>
            <person name="Nielsen M.T."/>
            <person name="Lyhne E.K."/>
            <person name="Kogle M.E."/>
            <person name="Strasser K."/>
            <person name="McDonnell E."/>
            <person name="Barry K."/>
            <person name="Clum A."/>
            <person name="Chen C."/>
            <person name="Nolan M."/>
            <person name="Sandor L."/>
            <person name="Kuo A."/>
            <person name="Lipzen A."/>
            <person name="Hainaut M."/>
            <person name="Drula E."/>
            <person name="Tsang A."/>
            <person name="Magnuson J.K."/>
            <person name="Henrissat B."/>
            <person name="Wiebenga A."/>
            <person name="Simmons B.A."/>
            <person name="Makela M.R."/>
            <person name="De vries R.P."/>
            <person name="Grigoriev I.V."/>
            <person name="Mortensen U.H."/>
            <person name="Baker S.E."/>
            <person name="Andersen M.R."/>
        </authorList>
    </citation>
    <scope>NUCLEOTIDE SEQUENCE [LARGE SCALE GENOMIC DNA]</scope>
    <source>
        <strain evidence="10 11">ATCC 13157</strain>
    </source>
</reference>
<comment type="subcellular location">
    <subcellularLocation>
        <location evidence="1">Nucleus</location>
    </subcellularLocation>
</comment>
<feature type="region of interest" description="Disordered" evidence="8">
    <location>
        <begin position="1"/>
        <end position="24"/>
    </location>
</feature>
<keyword evidence="5" id="KW-0862">Zinc</keyword>
<dbReference type="PANTHER" id="PTHR40626">
    <property type="entry name" value="MIP31509P"/>
    <property type="match status" value="1"/>
</dbReference>
<protein>
    <recommendedName>
        <fullName evidence="9">C2H2-type domain-containing protein</fullName>
    </recommendedName>
</protein>
<dbReference type="PROSITE" id="PS50157">
    <property type="entry name" value="ZINC_FINGER_C2H2_2"/>
    <property type="match status" value="1"/>
</dbReference>
<accession>A0A370P994</accession>
<dbReference type="InterPro" id="IPR007219">
    <property type="entry name" value="XnlR_reg_dom"/>
</dbReference>
<evidence type="ECO:0000259" key="9">
    <source>
        <dbReference type="PROSITE" id="PS50157"/>
    </source>
</evidence>
<feature type="domain" description="C2H2-type" evidence="9">
    <location>
        <begin position="27"/>
        <end position="55"/>
    </location>
</feature>
<dbReference type="AlphaFoldDB" id="A0A370P994"/>
<dbReference type="InterPro" id="IPR036236">
    <property type="entry name" value="Znf_C2H2_sf"/>
</dbReference>
<evidence type="ECO:0000256" key="1">
    <source>
        <dbReference type="ARBA" id="ARBA00004123"/>
    </source>
</evidence>
<feature type="region of interest" description="Disordered" evidence="8">
    <location>
        <begin position="84"/>
        <end position="107"/>
    </location>
</feature>
<keyword evidence="3" id="KW-0677">Repeat</keyword>
<dbReference type="GO" id="GO:0000785">
    <property type="term" value="C:chromatin"/>
    <property type="evidence" value="ECO:0007669"/>
    <property type="project" value="TreeGrafter"/>
</dbReference>
<dbReference type="EMBL" id="KZ851864">
    <property type="protein sequence ID" value="RDK38731.1"/>
    <property type="molecule type" value="Genomic_DNA"/>
</dbReference>
<dbReference type="SUPFAM" id="SSF57667">
    <property type="entry name" value="beta-beta-alpha zinc fingers"/>
    <property type="match status" value="1"/>
</dbReference>
<sequence>MFETVPMAADPAKPPEESLIHDSSRPYPCDECTKTFTRNENLRRHKRARHDRATSHDFECDGCHAVFTRSDVFKRHRGRCRVEASNDHISRPETSPQQSYQGTADMPPLSTATDVLTSTEAPAANVMPGDHFWEGHSSFATSLSRDNILPSPILTDRSHYDLEGYVKDYFDHFHPSLPLLHRPTFTILSAPKLLLKAVAVIGSLCSTTICNDEEAQACVHWRRTTWQSGQQELRNMVSNQCGEIRKPWVMQAWILYMIYGVYAGGEASLFRTAREMLRQIVDAVREVGLSQQEVAMPESQSWLYDIGYPRGDESRTLYTRWTSYIAAESTRVALYTLFFLDSHLFVPCNSRPLMSSMELGWELPFPTKLWEAKDPEIWIRRFGEYFGVSAFSFTNDLLQRPRGLAAASLTMATQQVMTEAPGTELSAALEASPFAAFCVLANLDTLVRDFTRCYYQMPPSYSDPNPFHILTQSQTKSVYMAIRNIGKIVKDAATASDSPQSFQWRTNSLFIVSLQVNLCRPDQLLIGGIVDNSLIAGLAASTHLMRGNFVAVRRSAPLLAPRLGSNEGVLALLSELSAALASIFSDDSQNVSYEAPWVTVTSYGVLLCIWGALRCATTEIRDHLNTFNELPRTSEPCMLIFNALIEATLLYSPATRRDRDARDPRLWSTDREVFSTLLEQGQLLFADLVKVFCQQRLVWSIGPSMLAVLREIPDAATCDSE</sequence>
<evidence type="ECO:0000256" key="3">
    <source>
        <dbReference type="ARBA" id="ARBA00022737"/>
    </source>
</evidence>
<dbReference type="GO" id="GO:0005634">
    <property type="term" value="C:nucleus"/>
    <property type="evidence" value="ECO:0007669"/>
    <property type="project" value="UniProtKB-SubCell"/>
</dbReference>
<feature type="compositionally biased region" description="Basic and acidic residues" evidence="8">
    <location>
        <begin position="13"/>
        <end position="24"/>
    </location>
</feature>
<dbReference type="PANTHER" id="PTHR40626:SF11">
    <property type="entry name" value="ZINC FINGER PROTEIN YPR022C"/>
    <property type="match status" value="1"/>
</dbReference>
<dbReference type="GO" id="GO:0000981">
    <property type="term" value="F:DNA-binding transcription factor activity, RNA polymerase II-specific"/>
    <property type="evidence" value="ECO:0007669"/>
    <property type="project" value="InterPro"/>
</dbReference>
<gene>
    <name evidence="10" type="ORF">M752DRAFT_77591</name>
</gene>
<dbReference type="GO" id="GO:0000978">
    <property type="term" value="F:RNA polymerase II cis-regulatory region sequence-specific DNA binding"/>
    <property type="evidence" value="ECO:0007669"/>
    <property type="project" value="InterPro"/>
</dbReference>
<evidence type="ECO:0000313" key="10">
    <source>
        <dbReference type="EMBL" id="RDK38731.1"/>
    </source>
</evidence>
<name>A0A370P994_ASPPH</name>
<keyword evidence="2" id="KW-0479">Metal-binding</keyword>
<evidence type="ECO:0000256" key="8">
    <source>
        <dbReference type="SAM" id="MobiDB-lite"/>
    </source>
</evidence>
<keyword evidence="4 7" id="KW-0863">Zinc-finger</keyword>
<evidence type="ECO:0000256" key="2">
    <source>
        <dbReference type="ARBA" id="ARBA00022723"/>
    </source>
</evidence>
<dbReference type="Gene3D" id="3.30.160.60">
    <property type="entry name" value="Classic Zinc Finger"/>
    <property type="match status" value="1"/>
</dbReference>
<evidence type="ECO:0000313" key="11">
    <source>
        <dbReference type="Proteomes" id="UP000254937"/>
    </source>
</evidence>
<dbReference type="InterPro" id="IPR013087">
    <property type="entry name" value="Znf_C2H2_type"/>
</dbReference>
<dbReference type="GO" id="GO:0006351">
    <property type="term" value="P:DNA-templated transcription"/>
    <property type="evidence" value="ECO:0007669"/>
    <property type="project" value="InterPro"/>
</dbReference>
<evidence type="ECO:0000256" key="6">
    <source>
        <dbReference type="ARBA" id="ARBA00023242"/>
    </source>
</evidence>
<dbReference type="FunFam" id="3.30.160.60:FF:000065">
    <property type="entry name" value="B-cell CLL/lymphoma 6, member B"/>
    <property type="match status" value="1"/>
</dbReference>
<keyword evidence="6" id="KW-0539">Nucleus</keyword>
<evidence type="ECO:0000256" key="7">
    <source>
        <dbReference type="PROSITE-ProRule" id="PRU00042"/>
    </source>
</evidence>